<evidence type="ECO:0000313" key="2">
    <source>
        <dbReference type="EMBL" id="KZD25651.1"/>
    </source>
</evidence>
<protein>
    <recommendedName>
        <fullName evidence="4">DUF5050 domain-containing protein</fullName>
    </recommendedName>
</protein>
<dbReference type="SUPFAM" id="SSF50998">
    <property type="entry name" value="Quinoprotein alcohol dehydrogenase-like"/>
    <property type="match status" value="1"/>
</dbReference>
<reference evidence="2 3" key="1">
    <citation type="submission" date="2016-03" db="EMBL/GenBank/DDBJ databases">
        <title>Microsymbionts genomes from the relict species Vavilovia formosa (Stev.) Fed.</title>
        <authorList>
            <person name="Kopat V."/>
            <person name="Chirak E."/>
            <person name="Kimeklis A."/>
            <person name="Andronov E."/>
        </authorList>
    </citation>
    <scope>NUCLEOTIDE SEQUENCE [LARGE SCALE GENOMIC DNA]</scope>
    <source>
        <strain evidence="2 3">Vaf07</strain>
    </source>
</reference>
<evidence type="ECO:0008006" key="4">
    <source>
        <dbReference type="Google" id="ProtNLM"/>
    </source>
</evidence>
<dbReference type="InterPro" id="IPR011047">
    <property type="entry name" value="Quinoprotein_ADH-like_sf"/>
</dbReference>
<dbReference type="SUPFAM" id="SSF89372">
    <property type="entry name" value="Fucose-specific lectin"/>
    <property type="match status" value="1"/>
</dbReference>
<keyword evidence="1" id="KW-0812">Transmembrane</keyword>
<comment type="caution">
    <text evidence="2">The sequence shown here is derived from an EMBL/GenBank/DDBJ whole genome shotgun (WGS) entry which is preliminary data.</text>
</comment>
<dbReference type="OrthoDB" id="1889751at2"/>
<dbReference type="RefSeq" id="WP_068730104.1">
    <property type="nucleotide sequence ID" value="NZ_LVYV01000001.1"/>
</dbReference>
<organism evidence="2 3">
    <name type="scientific">Tardiphaga robiniae</name>
    <dbReference type="NCBI Taxonomy" id="943830"/>
    <lineage>
        <taxon>Bacteria</taxon>
        <taxon>Pseudomonadati</taxon>
        <taxon>Pseudomonadota</taxon>
        <taxon>Alphaproteobacteria</taxon>
        <taxon>Hyphomicrobiales</taxon>
        <taxon>Nitrobacteraceae</taxon>
        <taxon>Tardiphaga</taxon>
    </lineage>
</organism>
<gene>
    <name evidence="2" type="ORF">A4A58_04420</name>
</gene>
<dbReference type="AlphaFoldDB" id="A0A161R882"/>
<sequence>MGDVTVINLSNAPINAGISAVFNYNWRNVIPPGQYVVLDAKGVVTLSVKWGLGASSYITSDSMGIGFFTVGTVLAVAGLVLALPTAGASLTLMLTYTSLAVAFGSIPVGVLGFAVKDFVNSPYAVTGIELRRQHKYVVEGEIKINKGAVISGETKGKELKLREVSDKEFKELQAKGVSPMDLAYEVGHDARTISTPFVTTDGWIWFQDPNNALMRISREGTKAAEHIGGHYVSSNPVVFGDWVYFLGLNGVLMRMKTDGSVSSDIGGHISLQIDTGQGWAPSVDSNGRVWYWGKSGALMWSNQAGTDGGNPGGTFISSHPVVFGDWVYFLGLNGALMRMKTDGSASNEIGDRMGPLGTGGDATPLVDGNGWVWYWGKNGAVMKTNQAGTVGENPGGAYSAAPPVVFDNLVYYEGLNGNLMCMMTDGSSEADLKVTTQIGGTPFVASDGWVFFRGRDNVLMKACFYKSPQLRGG</sequence>
<keyword evidence="3" id="KW-1185">Reference proteome</keyword>
<feature type="transmembrane region" description="Helical" evidence="1">
    <location>
        <begin position="90"/>
        <end position="115"/>
    </location>
</feature>
<feature type="transmembrane region" description="Helical" evidence="1">
    <location>
        <begin position="65"/>
        <end position="83"/>
    </location>
</feature>
<accession>A0A161R882</accession>
<name>A0A161R882_9BRAD</name>
<proteinExistence type="predicted"/>
<dbReference type="EMBL" id="LVYV01000001">
    <property type="protein sequence ID" value="KZD25651.1"/>
    <property type="molecule type" value="Genomic_DNA"/>
</dbReference>
<evidence type="ECO:0000313" key="3">
    <source>
        <dbReference type="Proteomes" id="UP000076574"/>
    </source>
</evidence>
<dbReference type="STRING" id="943830.A4A58_04420"/>
<keyword evidence="1" id="KW-0472">Membrane</keyword>
<dbReference type="Proteomes" id="UP000076574">
    <property type="component" value="Unassembled WGS sequence"/>
</dbReference>
<evidence type="ECO:0000256" key="1">
    <source>
        <dbReference type="SAM" id="Phobius"/>
    </source>
</evidence>
<keyword evidence="1" id="KW-1133">Transmembrane helix</keyword>